<dbReference type="Pfam" id="PF00892">
    <property type="entry name" value="EamA"/>
    <property type="match status" value="2"/>
</dbReference>
<feature type="transmembrane region" description="Helical" evidence="3">
    <location>
        <begin position="151"/>
        <end position="174"/>
    </location>
</feature>
<dbReference type="PANTHER" id="PTHR22911">
    <property type="entry name" value="ACYL-MALONYL CONDENSING ENZYME-RELATED"/>
    <property type="match status" value="1"/>
</dbReference>
<dbReference type="RefSeq" id="WP_089198504.1">
    <property type="nucleotide sequence ID" value="NZ_NHRJ02000001.1"/>
</dbReference>
<comment type="similarity">
    <text evidence="2">Belongs to the EamA transporter family.</text>
</comment>
<feature type="transmembrane region" description="Helical" evidence="3">
    <location>
        <begin position="215"/>
        <end position="233"/>
    </location>
</feature>
<dbReference type="Proteomes" id="UP000214746">
    <property type="component" value="Unassembled WGS sequence"/>
</dbReference>
<reference evidence="5" key="1">
    <citation type="submission" date="2018-06" db="EMBL/GenBank/DDBJ databases">
        <title>Paenibacillus xerothermodurans sp. nov. an extremely dry heat resistant spore forming bacterium isolated from the soil of Cape Canaveral, Florida.</title>
        <authorList>
            <person name="Seuylemezian A."/>
            <person name="Kaur N."/>
            <person name="Patil P."/>
            <person name="Patil P."/>
            <person name="Mayilraj S."/>
            <person name="Vaishampayan P."/>
        </authorList>
    </citation>
    <scope>NUCLEOTIDE SEQUENCE [LARGE SCALE GENOMIC DNA]</scope>
    <source>
        <strain evidence="5">ATCC 27380</strain>
    </source>
</reference>
<accession>A0A2W1NYD4</accession>
<proteinExistence type="inferred from homology"/>
<dbReference type="InterPro" id="IPR037185">
    <property type="entry name" value="EmrE-like"/>
</dbReference>
<feature type="transmembrane region" description="Helical" evidence="3">
    <location>
        <begin position="96"/>
        <end position="115"/>
    </location>
</feature>
<evidence type="ECO:0000313" key="6">
    <source>
        <dbReference type="Proteomes" id="UP000214746"/>
    </source>
</evidence>
<dbReference type="AlphaFoldDB" id="A0A2W1NYD4"/>
<protein>
    <submittedName>
        <fullName evidence="5">DMT family transporter</fullName>
    </submittedName>
</protein>
<feature type="transmembrane region" description="Helical" evidence="3">
    <location>
        <begin position="71"/>
        <end position="90"/>
    </location>
</feature>
<dbReference type="PANTHER" id="PTHR22911:SF137">
    <property type="entry name" value="SOLUTE CARRIER FAMILY 35 MEMBER G2-RELATED"/>
    <property type="match status" value="1"/>
</dbReference>
<keyword evidence="3" id="KW-0472">Membrane</keyword>
<feature type="domain" description="EamA" evidence="4">
    <location>
        <begin position="155"/>
        <end position="285"/>
    </location>
</feature>
<evidence type="ECO:0000259" key="4">
    <source>
        <dbReference type="Pfam" id="PF00892"/>
    </source>
</evidence>
<feature type="transmembrane region" description="Helical" evidence="3">
    <location>
        <begin position="245"/>
        <end position="265"/>
    </location>
</feature>
<keyword evidence="3" id="KW-1133">Transmembrane helix</keyword>
<evidence type="ECO:0000256" key="3">
    <source>
        <dbReference type="SAM" id="Phobius"/>
    </source>
</evidence>
<dbReference type="GO" id="GO:0016020">
    <property type="term" value="C:membrane"/>
    <property type="evidence" value="ECO:0007669"/>
    <property type="project" value="InterPro"/>
</dbReference>
<comment type="caution">
    <text evidence="5">The sequence shown here is derived from an EMBL/GenBank/DDBJ whole genome shotgun (WGS) entry which is preliminary data.</text>
</comment>
<sequence>MKTNRWKAIWLILLGAASYGVLSTFVKLGYRNGFTPAEITGSQVLFGAVTLWLLSLFQLRSMKGITWSDIIKLLVSGAFTGLTGYFYYLSLQVLDASIAVLLLFQFTWMGVLLGWAADRRAPTGYQWGAMALVMAGTVLASGILAGSMERVSVQGVVLGLLAACCYTTFIWVSGRVAIHLQPLTRSTWMVTGAAAAVLSLMPPVFLWNGAMAEGLWFWAILLSVFGMILPPYLYAKGAPSIETGLASVLGSVELPVVIVCSALLLQEPTGAMQWVGIIIILAGVGMSERRPASRASEYSV</sequence>
<evidence type="ECO:0000256" key="1">
    <source>
        <dbReference type="ARBA" id="ARBA00004127"/>
    </source>
</evidence>
<feature type="transmembrane region" description="Helical" evidence="3">
    <location>
        <begin position="271"/>
        <end position="287"/>
    </location>
</feature>
<comment type="subcellular location">
    <subcellularLocation>
        <location evidence="1">Endomembrane system</location>
        <topology evidence="1">Multi-pass membrane protein</topology>
    </subcellularLocation>
</comment>
<dbReference type="OrthoDB" id="3180815at2"/>
<keyword evidence="3" id="KW-0812">Transmembrane</keyword>
<dbReference type="InterPro" id="IPR000620">
    <property type="entry name" value="EamA_dom"/>
</dbReference>
<organism evidence="5 6">
    <name type="scientific">Paenibacillus xerothermodurans</name>
    <dbReference type="NCBI Taxonomy" id="1977292"/>
    <lineage>
        <taxon>Bacteria</taxon>
        <taxon>Bacillati</taxon>
        <taxon>Bacillota</taxon>
        <taxon>Bacilli</taxon>
        <taxon>Bacillales</taxon>
        <taxon>Paenibacillaceae</taxon>
        <taxon>Paenibacillus</taxon>
    </lineage>
</organism>
<name>A0A2W1NYD4_PAEXE</name>
<feature type="domain" description="EamA" evidence="4">
    <location>
        <begin position="7"/>
        <end position="141"/>
    </location>
</feature>
<dbReference type="EMBL" id="NHRJ02000001">
    <property type="protein sequence ID" value="PZE22736.1"/>
    <property type="molecule type" value="Genomic_DNA"/>
</dbReference>
<feature type="transmembrane region" description="Helical" evidence="3">
    <location>
        <begin position="127"/>
        <end position="145"/>
    </location>
</feature>
<evidence type="ECO:0000256" key="2">
    <source>
        <dbReference type="ARBA" id="ARBA00007362"/>
    </source>
</evidence>
<keyword evidence="6" id="KW-1185">Reference proteome</keyword>
<feature type="transmembrane region" description="Helical" evidence="3">
    <location>
        <begin position="186"/>
        <end position="209"/>
    </location>
</feature>
<feature type="transmembrane region" description="Helical" evidence="3">
    <location>
        <begin position="39"/>
        <end position="59"/>
    </location>
</feature>
<gene>
    <name evidence="5" type="ORF">CBW46_002930</name>
</gene>
<evidence type="ECO:0000313" key="5">
    <source>
        <dbReference type="EMBL" id="PZE22736.1"/>
    </source>
</evidence>
<dbReference type="SUPFAM" id="SSF103481">
    <property type="entry name" value="Multidrug resistance efflux transporter EmrE"/>
    <property type="match status" value="2"/>
</dbReference>